<dbReference type="InterPro" id="IPR013378">
    <property type="entry name" value="InlB-like_B-rpt"/>
</dbReference>
<dbReference type="Proteomes" id="UP000565613">
    <property type="component" value="Unassembled WGS sequence"/>
</dbReference>
<feature type="domain" description="MucBP" evidence="5">
    <location>
        <begin position="97"/>
        <end position="160"/>
    </location>
</feature>
<evidence type="ECO:0000313" key="7">
    <source>
        <dbReference type="Proteomes" id="UP000565613"/>
    </source>
</evidence>
<evidence type="ECO:0000259" key="5">
    <source>
        <dbReference type="Pfam" id="PF06458"/>
    </source>
</evidence>
<evidence type="ECO:0000256" key="2">
    <source>
        <dbReference type="ARBA" id="ARBA00022737"/>
    </source>
</evidence>
<protein>
    <recommendedName>
        <fullName evidence="5">MucBP domain-containing protein</fullName>
    </recommendedName>
</protein>
<comment type="subcellular location">
    <subcellularLocation>
        <location evidence="1">Cell envelope</location>
    </subcellularLocation>
</comment>
<evidence type="ECO:0000256" key="3">
    <source>
        <dbReference type="SAM" id="MobiDB-lite"/>
    </source>
</evidence>
<name>A0A7X9TC44_9ACTN</name>
<dbReference type="Gene3D" id="3.10.20.320">
    <property type="entry name" value="Putative peptidoglycan bound protein (lpxtg motif)"/>
    <property type="match status" value="1"/>
</dbReference>
<comment type="caution">
    <text evidence="6">The sequence shown here is derived from an EMBL/GenBank/DDBJ whole genome shotgun (WGS) entry which is preliminary data.</text>
</comment>
<dbReference type="Pfam" id="PF06458">
    <property type="entry name" value="MucBP"/>
    <property type="match status" value="1"/>
</dbReference>
<organism evidence="6 7">
    <name type="scientific">Parafannyhessea umbonata</name>
    <dbReference type="NCBI Taxonomy" id="604330"/>
    <lineage>
        <taxon>Bacteria</taxon>
        <taxon>Bacillati</taxon>
        <taxon>Actinomycetota</taxon>
        <taxon>Coriobacteriia</taxon>
        <taxon>Coriobacteriales</taxon>
        <taxon>Atopobiaceae</taxon>
        <taxon>Parafannyhessea</taxon>
    </lineage>
</organism>
<feature type="signal peptide" evidence="4">
    <location>
        <begin position="1"/>
        <end position="36"/>
    </location>
</feature>
<dbReference type="Gene3D" id="2.60.40.4270">
    <property type="entry name" value="Listeria-Bacteroides repeat domain"/>
    <property type="match status" value="3"/>
</dbReference>
<evidence type="ECO:0000256" key="4">
    <source>
        <dbReference type="SAM" id="SignalP"/>
    </source>
</evidence>
<feature type="compositionally biased region" description="Low complexity" evidence="3">
    <location>
        <begin position="32"/>
        <end position="82"/>
    </location>
</feature>
<dbReference type="AlphaFoldDB" id="A0A7X9TC44"/>
<accession>A0A7X9TC44</accession>
<feature type="region of interest" description="Disordered" evidence="3">
    <location>
        <begin position="32"/>
        <end position="90"/>
    </location>
</feature>
<dbReference type="InterPro" id="IPR042229">
    <property type="entry name" value="Listeria/Bacterioides_rpt_sf"/>
</dbReference>
<dbReference type="NCBIfam" id="TIGR02543">
    <property type="entry name" value="List_Bact_rpt"/>
    <property type="match status" value="1"/>
</dbReference>
<dbReference type="GO" id="GO:0030313">
    <property type="term" value="C:cell envelope"/>
    <property type="evidence" value="ECO:0007669"/>
    <property type="project" value="UniProtKB-SubCell"/>
</dbReference>
<dbReference type="RefSeq" id="WP_170104720.1">
    <property type="nucleotide sequence ID" value="NZ_JABAGR010000012.1"/>
</dbReference>
<sequence length="970" mass="103289">MEKNEDRRPGAKRAGAVWAALALSAGLAAAPTASLAEEAGGTADAGAGDATAAAQGGQAQAQPQAGGQQGGATQAQAKAPAASSDRGTYEKAGLHRVTVTYVDEKGSQIAPAHREALADGESYAVESPTVGGYELADASQATVSGTVSRGSGDVSVVVRYRSTLVTYTVVHERQVGPRSSEYRVSESETLTAPSGTRVTAAPKQYDNYTCATDAEGRTAEVTPDGKTTIVIRYDVVVPTYGVYFVTRGSYVAPQTGAVGDRVATPANPTRAGYSFVGWDTNGDGKADALPATILEHDVTATAVWKPETATYLVKYWGEDQGKDGSYHLLRTDTLTGETESAVPKAEALDTAKGGVYQWYTYKGEDQNVTVSGDGTTVLNVYYDWKSVKLYVKALKDGANNTSQCPDIVDPLMTKMYSRYVLPAESVALETYKSNGGKLKNFDYWLNVIADLRMAGSIVPDPSGVSFENDGSLSCYALARFTDSDKYTHYSRNIKQSVDGTTYVPADRVDGSKYTTSNYNRRDSSGSSTRYSLTYESKGFRLVAWRVSSNVWDGTDPNDISWSDWHAVTARDADTNGRVTTASLDFNKANVFEFKYDRIPYDVTYYSDGQVVDKRTQLFGSTIDVSTPAGLTAPEGMVFGGWYANPDFSGDPVTSLTMPEGGTHLYARWKRPDVHVTFDSAGGTPVAAQTVGWGRKATEPAKPTRAGYEFGGWYYFGGPGAAAKPRLLRAAAALGTPAPFPFDLELEADAHLVAAWRSTNTPTTYTVRHVLADGTVLYEETHQGTVGQTVSALALPKGDARRRGHAYASASGATIDLAADASRNVVTFTYSDDATHPYVVHLWDAETGLPVAADVGFDSVEALMDYLAPRVAGYHVLFGGQGYLSDREGGQELTFWYERDPEPARPGTTAPATAATLRVAAAPAAKSVPRHMARAVPATGDPASSALPAGLAAFGAAVAAAGARLRRREER</sequence>
<dbReference type="InterPro" id="IPR009459">
    <property type="entry name" value="MucBP_dom"/>
</dbReference>
<keyword evidence="2" id="KW-0677">Repeat</keyword>
<feature type="chain" id="PRO_5030972889" description="MucBP domain-containing protein" evidence="4">
    <location>
        <begin position="37"/>
        <end position="970"/>
    </location>
</feature>
<reference evidence="6 7" key="1">
    <citation type="submission" date="2020-04" db="EMBL/GenBank/DDBJ databases">
        <authorList>
            <person name="Hitch T.C.A."/>
            <person name="Wylensek D."/>
            <person name="Clavel T."/>
        </authorList>
    </citation>
    <scope>NUCLEOTIDE SEQUENCE [LARGE SCALE GENOMIC DNA]</scope>
    <source>
        <strain evidence="6 7">105184</strain>
    </source>
</reference>
<keyword evidence="4" id="KW-0732">Signal</keyword>
<evidence type="ECO:0000313" key="6">
    <source>
        <dbReference type="EMBL" id="NMF26686.1"/>
    </source>
</evidence>
<dbReference type="EMBL" id="JABAGR010000012">
    <property type="protein sequence ID" value="NMF26686.1"/>
    <property type="molecule type" value="Genomic_DNA"/>
</dbReference>
<evidence type="ECO:0000256" key="1">
    <source>
        <dbReference type="ARBA" id="ARBA00004196"/>
    </source>
</evidence>
<dbReference type="Pfam" id="PF09479">
    <property type="entry name" value="Flg_new"/>
    <property type="match status" value="3"/>
</dbReference>
<proteinExistence type="predicted"/>
<gene>
    <name evidence="6" type="ORF">HF885_09680</name>
</gene>